<dbReference type="AlphaFoldDB" id="A0AAX3G4H1"/>
<dbReference type="EMBL" id="LR134334">
    <property type="protein sequence ID" value="VEF77971.1"/>
    <property type="molecule type" value="Genomic_DNA"/>
</dbReference>
<evidence type="ECO:0000313" key="2">
    <source>
        <dbReference type="EMBL" id="VEF77971.1"/>
    </source>
</evidence>
<sequence length="29" mass="3429">MTRTPTHTGKRFTQRLMDQLAIENRRKAA</sequence>
<proteinExistence type="predicted"/>
<dbReference type="Proteomes" id="UP000277437">
    <property type="component" value="Chromosome"/>
</dbReference>
<reference evidence="2 3" key="1">
    <citation type="submission" date="2018-12" db="EMBL/GenBank/DDBJ databases">
        <authorList>
            <consortium name="Pathogen Informatics"/>
        </authorList>
    </citation>
    <scope>NUCLEOTIDE SEQUENCE [LARGE SCALE GENOMIC DNA]</scope>
    <source>
        <strain evidence="2 3">NCTC7357</strain>
    </source>
</reference>
<gene>
    <name evidence="2" type="ORF">NCTC7357_06379</name>
</gene>
<accession>A0AAX3G4H1</accession>
<feature type="region of interest" description="Disordered" evidence="1">
    <location>
        <begin position="1"/>
        <end position="29"/>
    </location>
</feature>
<evidence type="ECO:0000256" key="1">
    <source>
        <dbReference type="SAM" id="MobiDB-lite"/>
    </source>
</evidence>
<organism evidence="2 3">
    <name type="scientific">Pseudomonas chlororaphis</name>
    <dbReference type="NCBI Taxonomy" id="587753"/>
    <lineage>
        <taxon>Bacteria</taxon>
        <taxon>Pseudomonadati</taxon>
        <taxon>Pseudomonadota</taxon>
        <taxon>Gammaproteobacteria</taxon>
        <taxon>Pseudomonadales</taxon>
        <taxon>Pseudomonadaceae</taxon>
        <taxon>Pseudomonas</taxon>
    </lineage>
</organism>
<evidence type="ECO:0000313" key="3">
    <source>
        <dbReference type="Proteomes" id="UP000277437"/>
    </source>
</evidence>
<evidence type="ECO:0008006" key="4">
    <source>
        <dbReference type="Google" id="ProtNLM"/>
    </source>
</evidence>
<protein>
    <recommendedName>
        <fullName evidence="4">Mobile element protein</fullName>
    </recommendedName>
</protein>
<name>A0AAX3G4H1_9PSED</name>